<evidence type="ECO:0008006" key="4">
    <source>
        <dbReference type="Google" id="ProtNLM"/>
    </source>
</evidence>
<keyword evidence="1" id="KW-0732">Signal</keyword>
<evidence type="ECO:0000313" key="3">
    <source>
        <dbReference type="Proteomes" id="UP000053105"/>
    </source>
</evidence>
<accession>A0A0M8ZWS6</accession>
<name>A0A0M8ZWS6_9HYME</name>
<protein>
    <recommendedName>
        <fullName evidence="4">Protein quiver</fullName>
    </recommendedName>
</protein>
<evidence type="ECO:0000313" key="2">
    <source>
        <dbReference type="EMBL" id="KOX72517.1"/>
    </source>
</evidence>
<dbReference type="AlphaFoldDB" id="A0A0M8ZWS6"/>
<evidence type="ECO:0000256" key="1">
    <source>
        <dbReference type="SAM" id="SignalP"/>
    </source>
</evidence>
<gene>
    <name evidence="2" type="ORF">WN51_03111</name>
</gene>
<proteinExistence type="predicted"/>
<sequence>MAGQVSLPIIIILINLEYVKGENLWCYQCNTNLKSGHTRECNDPYIPAPYFDLVLCPQNESQHCLKSIIDSSISLMIPEKILVTFYLIRSVYHGDLLVTVRGCVSSREIDGYCQPEEHFPGSSVACSFCKNYAYSGFHKPRKTLESV</sequence>
<keyword evidence="3" id="KW-1185">Reference proteome</keyword>
<feature type="signal peptide" evidence="1">
    <location>
        <begin position="1"/>
        <end position="21"/>
    </location>
</feature>
<organism evidence="2 3">
    <name type="scientific">Melipona quadrifasciata</name>
    <dbReference type="NCBI Taxonomy" id="166423"/>
    <lineage>
        <taxon>Eukaryota</taxon>
        <taxon>Metazoa</taxon>
        <taxon>Ecdysozoa</taxon>
        <taxon>Arthropoda</taxon>
        <taxon>Hexapoda</taxon>
        <taxon>Insecta</taxon>
        <taxon>Pterygota</taxon>
        <taxon>Neoptera</taxon>
        <taxon>Endopterygota</taxon>
        <taxon>Hymenoptera</taxon>
        <taxon>Apocrita</taxon>
        <taxon>Aculeata</taxon>
        <taxon>Apoidea</taxon>
        <taxon>Anthophila</taxon>
        <taxon>Apidae</taxon>
        <taxon>Melipona</taxon>
    </lineage>
</organism>
<reference evidence="2 3" key="1">
    <citation type="submission" date="2015-07" db="EMBL/GenBank/DDBJ databases">
        <title>The genome of Melipona quadrifasciata.</title>
        <authorList>
            <person name="Pan H."/>
            <person name="Kapheim K."/>
        </authorList>
    </citation>
    <scope>NUCLEOTIDE SEQUENCE [LARGE SCALE GENOMIC DNA]</scope>
    <source>
        <strain evidence="2">0111107301</strain>
        <tissue evidence="2">Whole body</tissue>
    </source>
</reference>
<feature type="chain" id="PRO_5005830800" description="Protein quiver" evidence="1">
    <location>
        <begin position="22"/>
        <end position="147"/>
    </location>
</feature>
<dbReference type="Proteomes" id="UP000053105">
    <property type="component" value="Unassembled WGS sequence"/>
</dbReference>
<dbReference type="OrthoDB" id="7663715at2759"/>
<dbReference type="EMBL" id="KQ435819">
    <property type="protein sequence ID" value="KOX72517.1"/>
    <property type="molecule type" value="Genomic_DNA"/>
</dbReference>